<dbReference type="InterPro" id="IPR024743">
    <property type="entry name" value="Dynein_HC_stalk"/>
</dbReference>
<dbReference type="FunFam" id="1.20.920.20:FF:000001">
    <property type="entry name" value="dynein heavy chain 2, axonemal"/>
    <property type="match status" value="1"/>
</dbReference>
<dbReference type="InterPro" id="IPR035699">
    <property type="entry name" value="AAA_6"/>
</dbReference>
<protein>
    <submittedName>
        <fullName evidence="27">Uncharacterized protein</fullName>
    </submittedName>
</protein>
<comment type="subcellular location">
    <subcellularLocation>
        <location evidence="1">Cytoplasm</location>
        <location evidence="1">Cytoskeleton</location>
        <location evidence="1">Cilium axoneme</location>
    </subcellularLocation>
</comment>
<dbReference type="Gene3D" id="6.10.140.1060">
    <property type="match status" value="1"/>
</dbReference>
<dbReference type="InterPro" id="IPR041589">
    <property type="entry name" value="DNAH3_AAA_lid_1"/>
</dbReference>
<dbReference type="GO" id="GO:0005858">
    <property type="term" value="C:axonemal dynein complex"/>
    <property type="evidence" value="ECO:0007669"/>
    <property type="project" value="TreeGrafter"/>
</dbReference>
<feature type="domain" description="Dynein heavy chain linker" evidence="18">
    <location>
        <begin position="1159"/>
        <end position="1621"/>
    </location>
</feature>
<feature type="domain" description="Dynein heavy chain region D6 P-loop" evidence="16">
    <location>
        <begin position="3916"/>
        <end position="4031"/>
    </location>
</feature>
<evidence type="ECO:0000259" key="19">
    <source>
        <dbReference type="Pfam" id="PF12774"/>
    </source>
</evidence>
<dbReference type="Gene3D" id="1.10.472.130">
    <property type="match status" value="1"/>
</dbReference>
<evidence type="ECO:0000259" key="22">
    <source>
        <dbReference type="Pfam" id="PF12781"/>
    </source>
</evidence>
<dbReference type="Pfam" id="PF08385">
    <property type="entry name" value="DHC_N1"/>
    <property type="match status" value="1"/>
</dbReference>
<dbReference type="Gene3D" id="3.40.50.300">
    <property type="entry name" value="P-loop containing nucleotide triphosphate hydrolases"/>
    <property type="match status" value="5"/>
</dbReference>
<dbReference type="PANTHER" id="PTHR46532:SF11">
    <property type="entry name" value="DYNEIN AXONEMAL HEAVY CHAIN 12"/>
    <property type="match status" value="1"/>
</dbReference>
<keyword evidence="11" id="KW-0505">Motor protein</keyword>
<dbReference type="Gene3D" id="1.20.140.100">
    <property type="entry name" value="Dynein heavy chain, N-terminal domain 2"/>
    <property type="match status" value="1"/>
</dbReference>
<evidence type="ECO:0000259" key="23">
    <source>
        <dbReference type="Pfam" id="PF17852"/>
    </source>
</evidence>
<keyword evidence="5" id="KW-0677">Repeat</keyword>
<keyword evidence="8" id="KW-0243">Dynein</keyword>
<organism evidence="27">
    <name type="scientific">Lotharella globosa</name>
    <dbReference type="NCBI Taxonomy" id="91324"/>
    <lineage>
        <taxon>Eukaryota</taxon>
        <taxon>Sar</taxon>
        <taxon>Rhizaria</taxon>
        <taxon>Cercozoa</taxon>
        <taxon>Chlorarachniophyceae</taxon>
        <taxon>Lotharella</taxon>
    </lineage>
</organism>
<feature type="coiled-coil region" evidence="14">
    <location>
        <begin position="3655"/>
        <end position="3682"/>
    </location>
</feature>
<dbReference type="FunFam" id="3.40.50.300:FF:002141">
    <property type="entry name" value="Dynein heavy chain"/>
    <property type="match status" value="1"/>
</dbReference>
<evidence type="ECO:0000259" key="21">
    <source>
        <dbReference type="Pfam" id="PF12780"/>
    </source>
</evidence>
<evidence type="ECO:0000256" key="10">
    <source>
        <dbReference type="ARBA" id="ARBA00023069"/>
    </source>
</evidence>
<evidence type="ECO:0000259" key="24">
    <source>
        <dbReference type="Pfam" id="PF17857"/>
    </source>
</evidence>
<dbReference type="InterPro" id="IPR041228">
    <property type="entry name" value="Dynein_C"/>
</dbReference>
<feature type="domain" description="Dynein heavy chain 3 AAA+ lid" evidence="24">
    <location>
        <begin position="2628"/>
        <end position="2715"/>
    </location>
</feature>
<dbReference type="Pfam" id="PF18199">
    <property type="entry name" value="Dynein_C"/>
    <property type="match status" value="1"/>
</dbReference>
<evidence type="ECO:0000259" key="16">
    <source>
        <dbReference type="Pfam" id="PF03028"/>
    </source>
</evidence>
<evidence type="ECO:0000256" key="3">
    <source>
        <dbReference type="ARBA" id="ARBA00022490"/>
    </source>
</evidence>
<dbReference type="InterPro" id="IPR013602">
    <property type="entry name" value="Dynein_heavy_linker"/>
</dbReference>
<dbReference type="Pfam" id="PF12774">
    <property type="entry name" value="AAA_6"/>
    <property type="match status" value="1"/>
</dbReference>
<dbReference type="Pfam" id="PF12781">
    <property type="entry name" value="AAA_9"/>
    <property type="match status" value="1"/>
</dbReference>
<dbReference type="InterPro" id="IPR026983">
    <property type="entry name" value="DHC"/>
</dbReference>
<dbReference type="InterPro" id="IPR027417">
    <property type="entry name" value="P-loop_NTPase"/>
</dbReference>
<dbReference type="Gene3D" id="1.10.8.1220">
    <property type="match status" value="1"/>
</dbReference>
<comment type="similarity">
    <text evidence="2">Belongs to the dynein heavy chain family.</text>
</comment>
<feature type="domain" description="Dynein heavy chain coiled coil stalk" evidence="20">
    <location>
        <begin position="3068"/>
        <end position="3407"/>
    </location>
</feature>
<feature type="coiled-coil region" evidence="14">
    <location>
        <begin position="3289"/>
        <end position="3344"/>
    </location>
</feature>
<keyword evidence="3" id="KW-0963">Cytoplasm</keyword>
<feature type="domain" description="Dynein heavy chain tail" evidence="17">
    <location>
        <begin position="48"/>
        <end position="620"/>
    </location>
</feature>
<dbReference type="GO" id="GO:0007018">
    <property type="term" value="P:microtubule-based movement"/>
    <property type="evidence" value="ECO:0007669"/>
    <property type="project" value="InterPro"/>
</dbReference>
<dbReference type="PANTHER" id="PTHR46532">
    <property type="entry name" value="MALE FERTILITY FACTOR KL5"/>
    <property type="match status" value="1"/>
</dbReference>
<feature type="domain" description="Dynein heavy chain AAA lid" evidence="25">
    <location>
        <begin position="4062"/>
        <end position="4207"/>
    </location>
</feature>
<keyword evidence="6" id="KW-0547">Nucleotide-binding</keyword>
<dbReference type="FunFam" id="3.10.490.20:FF:000009">
    <property type="entry name" value="Dynein heavy chain 4"/>
    <property type="match status" value="1"/>
</dbReference>
<evidence type="ECO:0000256" key="1">
    <source>
        <dbReference type="ARBA" id="ARBA00004430"/>
    </source>
</evidence>
<evidence type="ECO:0000256" key="15">
    <source>
        <dbReference type="SAM" id="MobiDB-lite"/>
    </source>
</evidence>
<feature type="region of interest" description="Disordered" evidence="15">
    <location>
        <begin position="4227"/>
        <end position="4247"/>
    </location>
</feature>
<evidence type="ECO:0000256" key="7">
    <source>
        <dbReference type="ARBA" id="ARBA00022840"/>
    </source>
</evidence>
<evidence type="ECO:0000256" key="4">
    <source>
        <dbReference type="ARBA" id="ARBA00022701"/>
    </source>
</evidence>
<dbReference type="FunFam" id="1.10.8.1220:FF:000001">
    <property type="entry name" value="Dynein axonemal heavy chain 5"/>
    <property type="match status" value="1"/>
</dbReference>
<dbReference type="Gene3D" id="1.20.920.20">
    <property type="match status" value="1"/>
</dbReference>
<dbReference type="InterPro" id="IPR004273">
    <property type="entry name" value="Dynein_heavy_D6_P-loop"/>
</dbReference>
<feature type="domain" description="Dynein heavy chain hydrolytic ATP-binding dynein motor region" evidence="19">
    <location>
        <begin position="1762"/>
        <end position="2089"/>
    </location>
</feature>
<keyword evidence="13" id="KW-0966">Cell projection</keyword>
<name>A0A7S3YCK6_9EUKA</name>
<evidence type="ECO:0000256" key="12">
    <source>
        <dbReference type="ARBA" id="ARBA00023212"/>
    </source>
</evidence>
<keyword evidence="4" id="KW-0493">Microtubule</keyword>
<dbReference type="Gene3D" id="1.10.8.710">
    <property type="match status" value="1"/>
</dbReference>
<dbReference type="FunFam" id="1.20.58.1120:FF:000001">
    <property type="entry name" value="dynein heavy chain 2, axonemal"/>
    <property type="match status" value="1"/>
</dbReference>
<sequence>MSTKEVMLQLNQYASSLHVAVGQSAGRTLLPPPLPQAYDEKVDEQERVHLLQSIVIEWSNLLGAITSKDPVEMHDTGAPTPVDEIKYWKEHKEDLSNVRQQLRSEQTQGVIKILTEKKSPYIKEFKELEAKVSTCIEAAQENLMYLKILEKYFKEIDNCSELGEVPDLFAPMFHLMIMTWKTSKSYNTKERLVNLMRENSNLVIQKAMAHCSGQDIWKFVNNDSTGDAKKLLAEVMQICKAFKTTFAEYQKIASQELEDSGDTWDVEHNDVFMRLNTFIERCKDLDEFLTVLMCFEKLEPGRVVYGGSKGLELTEHLEKVHAKFMNAAREFQNVKYDVVDVDAEEFDDDFFAFRVQVQKLEKTLAAMIIDSYHDGTTIISRFDLLQTFGDVIQRPLIKEELEKKELELLKEYRDELMHVQNKFLTEKHNPFLDVNKAPLAGKLQWCQALVDRIESSNKQIKNYIITTSTSDLSKEVVSLDKKVMAALREYMNEGVDEWKGEVKKTSQSKLDQPLLARDAKTRKLTVNFDPSLVRTLSEVRYLLILKLDVPDYAEVIYEQNDRFREFTGKLELVKNMYNEMITTLHPVEYPLIAEEVKNMDQLLEDGLATINWNSDTARDFIEKNLKKTTEIYGRVTLMHDHFKQICDMLDKFAIVPLMERKAKPVICQVQKDLLKHVATDKDKGRLHELDRKQKKFAKLLAKTCEAMEADKSSDIWKNYLKYVEEHILKYLAKNVVTSLQYLINQFDQKKLAKGEILPLLSIKLELDEEVEFNALYDEKKDVDPNDKDVWKIVQGWANQFFEVGQVMKRFSDGKDYLQDLIDNKTETVVQRDEKLGPLKTSVADRMKTLQRMLDSSQSECSKLRNKYEDFEELWGSTLEEEFTEFMKNLIEKKKKAAKKEEGKFSPMAESELELKEFEKKIVKYRKLRAEVEAMTTPVEIQWLKIDCTPVKNSLLDWTTKRINNFTSYLFNEVTFKLNTVEMQMIEVNAGLKEVSPDSPNVSQELKDVLGYIQVVRTREKEVKNMFEPMRATVKLLTKYGRPFSEEENKSLTDAPQKWDSTCKKVDKVSESIQKLQTAEVEKIKARVRDFHEVVLTVRREFGSQDAFEFERGIEKAYASMEAQYNKLNETEQKIDELTKEELLFECENKSASYKKKIDLCRNENRNLKIIWDMASLIHWTFTEWEKTLWNDIDAEKLGEECKKLQKQFRKYKKQCGQMKAYMGLDDKIKNMMVILPLISDLHSESMKDRHWDRLKKETKKNFEMGPKFCLKDMLNLELHLFQETVGDIVDEADKQAKIHVQLERIKSIWSTMKLEFEEHKSGVNMLKPSEDLTIALEENMASLQTMQAQGKNVEFFRKDVDFWTDCLRTVETVFNDWIEVQTNWGSLETIFIGSEDIRKQLPQDAARFEKIDAEFRKLMEEVVKTPLVTDALNDKKRLKILDEMKNGLQQCEKKLFQYLEVKRMFFPRFYFVSNAALLDILSNGSNPQAIQKHLGDCFNNVIRLQFKKEEKDLPSPELRELEEVLRKEGDLWCLKWQKGSESQKLAQKYAKGMDDTKQKAWFNELYDKWKAAKYTKFATGMYSAAGKEYIPFHEPYECTGAVEAWLRNLVVHHQETMTRLLGTAKGEADLWHEKPRHVWLFDYSAQHALTASFTVWTEECEAQFEALSEGNETAMKDYLKTYKKRLDHLIDLVLGRLNKRDRVKVITLITIDVHSYDVIQMLIDNKISDCEQFDWQCQMRYYWDKEKRDCLTKIMDSTFHNSYEYIGNTGRLVITPLTDRCYITLSQALTLKMGGAPAGPAGTGKTETVKDLGRGVGIPVYVFNCSEQMNVQSMSAIYKGLSQTGGWGCFDEFNRIRIEVLSVVATQVTCVLNALKDNATDFEMMGEPLKMVPTVGMFITMNPGYAGRTELPENLKALFRPCAMVVPDTRLICENMLMSEGFRGARVLAYKFTTLYNLSKELLTQQKFYDWGLRATKAVLRVAGGLKRAAPKGTEEDIVLMRALRDFNLPKLVQEDKDIFRQLCSDLFPGRSNVPRIMDEDLVKAVKKATVQMKLQPEAGFMDKVVEMQELFNIRHSVFIIGPASAGKTEVWNCLALANKILGNQVVFMPLNPKAVRNNDLYGYLTKTEWHDGILSTIMRDMARNRPPYREEQNVKWIVLDGDVDAEWIESLNTVMDDNKVLTLVSNERIPLSDSMRLLFEVANLNHATPATVSRAGILYVNPGDVGAKPFLDSWLHSQKFGEGEDVKLRQNLSSLFNKYCSFEDLYEIRKETQPVVPVGEITKIKSMCFIMEGLLDEMRARFLKGMNKEQLKEAGTLLHNETVSKYLESAFAYAAVWAMGGMNINEKNNDSRRRFNSWWKQKHKKDVEYTSQDAKKPFDAFSFFPDEKGMMKEWDGVVPKYAPGANAHLVTQVFVPTDETLRVTRIVDLLCSTAYMADGKHRKGRKECWGVMLVGGAGTGKTAILDNYLRNETPETTVFKTINLNFYTDAPALKDILESAIQKRQGRTFGPPVPKRLVYYVDDINMQKVDTYDTQSTSELIRQHMDYGVWYDTKALDQKTIVDTQYVSSMNPKAGSFTINPRLQSHFTTIGCMMPSKETLAGVFKQVLDAHMKDFKEEVKGMSGKVVDACIDIHSRVADKFLPSSVKFHYLFNMRELGKLFQGICRSTKVIKRHELMYLYVHECMRVYHDRLLNKEDVEAFNKEVESMKGKHFNEEVRMAKDIEKAEEEKAAAAAAAGGGEQKQKGKKGSEPVIFTSFEKGGGAYTKSKGMKELRSVLDMKLEEYNEENAAMDLVLFGMAMEHVTRIVRIVEQDRGNALLVGVGGSGKQSLSRLAAKGICGYDVFQIKVTQTYREADLKTDLQTLYKKTGEKGQQVAFLLTDAQIVDDKWLVYINDTLSSGYVPDLFAPEDIEGICGGLRSAAKAEGIPDDPTSLFNFFINRVRKNLHIVLCFSPVGDVMRQRCRKFPGLINCTEIDWFHPWPRDALQSVSERFIATMPAFDGRPQLLPLVSSHMAEVHLSVEKASEQYLKREKRYFYTTPKSFLELIAFYKSLYKASKGEIDKQIERLEKGIAVLANTGMKVAELQEDLKNKMVIVEEKKAAAAVAIQKANEQQAHVEHEQGIADKEAGKASVIEEEANKVRAQCQEDLDKVQPILDAATKAVDCLDVKQMQTFKSFTNPPKGTPLVTDAVAILLGKDGKPWSPGWKSGKKLLGNPSALIEELKAFDGRCIPDDRVTKADKIIAQEVFDPQIMLSKSEAAANLCGWVCNIVRFYKVYKDVAPKMKALDEAVGRANAAAAQVKELNDKVAALKEKLALAIKTKEDAEAERANVVAEAKRCEDKLKTADRLVTGLAGEKIRWGNSVAEMKEQADTMIGDVLLSASFVSYIGAFNAEFREKLWKKTWMKDLEKKKIPMREALDPLKMLSDESRFAKWQNEGLAADRNSFENAAIICQCKRWPLMIDPQLQGSKWIENHYPDMKKITMNTRNWMRMVKEGVQFGYTIYLHSILENLDASLDPVVAQQIVKGRGGKGAQINLGGLVDYDMKFKLVIQTKLPNPHYKPEIAAQTTLINFMVTESGLEDQLLALVVNKERPDLEEKKAALVKAINDYNIELANLEDRLLQMLNSADPNTILDNIELIDGLELTKKKSVEVAQKVDEAREAEIQINEARNKYRAVAQEASWIYFLLMQLWTIDHMYQYSLQAFTTFFFKAIERAEKPKDPNDVKFRVAALKKTIRITIFRWVNRGTFSRHKLILVAQLVFKLMRKRSPDLKVTFNRSYFDFLLMGPKKLGEDKPPALAWLPDAGWASLNALSELKGFESLVSDVVASPNRFKEWYNKPRPEVLPLPSAWRKLLTDNFFMHMLVVRAIRPDRLTASMNIYAQNTLPDGKDYTQCDAGVSFTEILKRSLDDSATTTPIFFILSPGADPVVNLQDIGGRRDYFPKKWHRVALGEGQDVVAMKKLEIGVKEGHWVILENIHLMPSWTGELEKKLNDYTSEGAYHEDFRLFLSAEPSNKIPIGLLERSIKLTNEPPQGLVQNLKRAFATFEKEEFEYKDGKVKMILFTLCHYHAVIIERCKFGPKGWNRSYPFNTGDLENSGQVLSNYLERGSGGDKIPWSDLQYIFGQILYGGHITDDWDRRLNETYMRFYFKNELLDGMELFPFSESYPDEKFPSPEPLPYDEYFTYIDEYLKVESPVAFGMHPNAEIAVRTLEGESLFKVVQELQPRGADDDDEESGEKKEEENPIRSLLNSILEKVKPIQYDTEDIATRIGAEERGPYQNVFLQECDRMNVLRDEIKMSLEELELGMKGELQMSDSMEALSSSLELNRVPNNWVAKAYPSLKSLAEWLDNLMERSEQLTRWCDEPTSIPVVTDLSLCFNPQSFLTSIMQVTAQTQQKELDKLTIMTDVTRKQPEEVETAVRDGAYVTGLYLEAARWDSKQACLEECYPRVLFDKVPVVVCRAVLREKLETNGVYTCPVYKTTFRGPTYVFNATLRTKHPADKWTLAGVVMLLEVPAV</sequence>
<dbReference type="InterPro" id="IPR043160">
    <property type="entry name" value="Dynein_C_barrel"/>
</dbReference>
<evidence type="ECO:0000256" key="9">
    <source>
        <dbReference type="ARBA" id="ARBA00023054"/>
    </source>
</evidence>
<feature type="coiled-coil region" evidence="14">
    <location>
        <begin position="846"/>
        <end position="873"/>
    </location>
</feature>
<dbReference type="Pfam" id="PF17852">
    <property type="entry name" value="Dynein_AAA_lid"/>
    <property type="match status" value="1"/>
</dbReference>
<dbReference type="InterPro" id="IPR042228">
    <property type="entry name" value="Dynein_linker_3"/>
</dbReference>
<dbReference type="Pfam" id="PF08393">
    <property type="entry name" value="DHC_N2"/>
    <property type="match status" value="1"/>
</dbReference>
<keyword evidence="10" id="KW-0969">Cilium</keyword>
<dbReference type="EMBL" id="HBIV01003631">
    <property type="protein sequence ID" value="CAE0647555.1"/>
    <property type="molecule type" value="Transcribed_RNA"/>
</dbReference>
<dbReference type="Gene3D" id="1.20.920.30">
    <property type="match status" value="1"/>
</dbReference>
<dbReference type="Pfam" id="PF12780">
    <property type="entry name" value="AAA_8"/>
    <property type="match status" value="1"/>
</dbReference>
<dbReference type="FunFam" id="3.40.50.300:FF:000049">
    <property type="entry name" value="Dynein, axonemal, heavy chain 5"/>
    <property type="match status" value="1"/>
</dbReference>
<evidence type="ECO:0000256" key="8">
    <source>
        <dbReference type="ARBA" id="ARBA00023017"/>
    </source>
</evidence>
<evidence type="ECO:0000256" key="13">
    <source>
        <dbReference type="ARBA" id="ARBA00023273"/>
    </source>
</evidence>
<dbReference type="FunFam" id="1.20.140.100:FF:000001">
    <property type="entry name" value="dynein heavy chain 17, axonemal"/>
    <property type="match status" value="1"/>
</dbReference>
<feature type="domain" description="Dynein heavy chain ATP-binding dynein motor region" evidence="22">
    <location>
        <begin position="3435"/>
        <end position="3655"/>
    </location>
</feature>
<feature type="coiled-coil region" evidence="14">
    <location>
        <begin position="907"/>
        <end position="934"/>
    </location>
</feature>
<dbReference type="Gene3D" id="1.20.58.1120">
    <property type="match status" value="1"/>
</dbReference>
<keyword evidence="12" id="KW-0206">Cytoskeleton</keyword>
<evidence type="ECO:0000259" key="18">
    <source>
        <dbReference type="Pfam" id="PF08393"/>
    </source>
</evidence>
<dbReference type="Pfam" id="PF18198">
    <property type="entry name" value="AAA_lid_11"/>
    <property type="match status" value="1"/>
</dbReference>
<dbReference type="GO" id="GO:0005874">
    <property type="term" value="C:microtubule"/>
    <property type="evidence" value="ECO:0007669"/>
    <property type="project" value="UniProtKB-KW"/>
</dbReference>
<keyword evidence="9 14" id="KW-0175">Coiled coil</keyword>
<dbReference type="GO" id="GO:0008569">
    <property type="term" value="F:minus-end-directed microtubule motor activity"/>
    <property type="evidence" value="ECO:0007669"/>
    <property type="project" value="InterPro"/>
</dbReference>
<dbReference type="Pfam" id="PF17857">
    <property type="entry name" value="AAA_lid_1"/>
    <property type="match status" value="1"/>
</dbReference>
<feature type="domain" description="Dynein heavy chain C-terminal" evidence="26">
    <location>
        <begin position="4215"/>
        <end position="4515"/>
    </location>
</feature>
<dbReference type="Gene3D" id="1.10.287.2620">
    <property type="match status" value="1"/>
</dbReference>
<dbReference type="Gene3D" id="1.20.1270.280">
    <property type="match status" value="1"/>
</dbReference>
<dbReference type="GO" id="GO:0051959">
    <property type="term" value="F:dynein light intermediate chain binding"/>
    <property type="evidence" value="ECO:0007669"/>
    <property type="project" value="InterPro"/>
</dbReference>
<feature type="domain" description="Dynein heavy chain AAA 5 extension" evidence="23">
    <location>
        <begin position="2253"/>
        <end position="2395"/>
    </location>
</feature>
<dbReference type="InterPro" id="IPR013594">
    <property type="entry name" value="Dynein_heavy_tail"/>
</dbReference>
<reference evidence="27" key="1">
    <citation type="submission" date="2021-01" db="EMBL/GenBank/DDBJ databases">
        <authorList>
            <person name="Corre E."/>
            <person name="Pelletier E."/>
            <person name="Niang G."/>
            <person name="Scheremetjew M."/>
            <person name="Finn R."/>
            <person name="Kale V."/>
            <person name="Holt S."/>
            <person name="Cochrane G."/>
            <person name="Meng A."/>
            <person name="Brown T."/>
            <person name="Cohen L."/>
        </authorList>
    </citation>
    <scope>NUCLEOTIDE SEQUENCE</scope>
    <source>
        <strain evidence="27">CCCM811</strain>
    </source>
</reference>
<dbReference type="FunFam" id="1.10.8.710:FF:000001">
    <property type="entry name" value="Dynein axonemal heavy chain 2"/>
    <property type="match status" value="1"/>
</dbReference>
<evidence type="ECO:0000256" key="6">
    <source>
        <dbReference type="ARBA" id="ARBA00022741"/>
    </source>
</evidence>
<gene>
    <name evidence="27" type="ORF">LGLO00237_LOCUS2503</name>
</gene>
<evidence type="ECO:0000259" key="17">
    <source>
        <dbReference type="Pfam" id="PF08385"/>
    </source>
</evidence>
<evidence type="ECO:0000256" key="2">
    <source>
        <dbReference type="ARBA" id="ARBA00008887"/>
    </source>
</evidence>
<evidence type="ECO:0000259" key="26">
    <source>
        <dbReference type="Pfam" id="PF18199"/>
    </source>
</evidence>
<evidence type="ECO:0000259" key="20">
    <source>
        <dbReference type="Pfam" id="PF12777"/>
    </source>
</evidence>
<dbReference type="Pfam" id="PF03028">
    <property type="entry name" value="Dynein_heavy"/>
    <property type="match status" value="1"/>
</dbReference>
<accession>A0A7S3YCK6</accession>
<feature type="coiled-coil region" evidence="14">
    <location>
        <begin position="1113"/>
        <end position="1147"/>
    </location>
</feature>
<dbReference type="FunFam" id="3.40.50.300:FF:000063">
    <property type="entry name" value="dynein heavy chain 6, axonemal"/>
    <property type="match status" value="1"/>
</dbReference>
<dbReference type="InterPro" id="IPR041466">
    <property type="entry name" value="Dynein_AAA5_ext"/>
</dbReference>
<feature type="domain" description="Dynein heavy chain AAA module D4" evidence="21">
    <location>
        <begin position="2793"/>
        <end position="3055"/>
    </location>
</feature>
<dbReference type="InterPro" id="IPR042222">
    <property type="entry name" value="Dynein_2_N"/>
</dbReference>
<dbReference type="Pfam" id="PF12777">
    <property type="entry name" value="MT"/>
    <property type="match status" value="1"/>
</dbReference>
<dbReference type="InterPro" id="IPR041658">
    <property type="entry name" value="AAA_lid_11"/>
</dbReference>
<dbReference type="FunFam" id="3.40.50.300:FF:000153">
    <property type="entry name" value="Dynein axonemal heavy chain 1"/>
    <property type="match status" value="1"/>
</dbReference>
<dbReference type="SUPFAM" id="SSF52540">
    <property type="entry name" value="P-loop containing nucleoside triphosphate hydrolases"/>
    <property type="match status" value="4"/>
</dbReference>
<dbReference type="GO" id="GO:0005524">
    <property type="term" value="F:ATP binding"/>
    <property type="evidence" value="ECO:0007669"/>
    <property type="project" value="UniProtKB-KW"/>
</dbReference>
<dbReference type="Pfam" id="PF12775">
    <property type="entry name" value="AAA_7"/>
    <property type="match status" value="1"/>
</dbReference>
<dbReference type="InterPro" id="IPR042219">
    <property type="entry name" value="AAA_lid_11_sf"/>
</dbReference>
<evidence type="ECO:0000256" key="14">
    <source>
        <dbReference type="SAM" id="Coils"/>
    </source>
</evidence>
<dbReference type="InterPro" id="IPR043157">
    <property type="entry name" value="Dynein_AAA1S"/>
</dbReference>
<proteinExistence type="inferred from homology"/>
<dbReference type="Gene3D" id="3.20.180.20">
    <property type="entry name" value="Dynein heavy chain, N-terminal domain 2"/>
    <property type="match status" value="1"/>
</dbReference>
<feature type="coiled-coil region" evidence="14">
    <location>
        <begin position="3602"/>
        <end position="3629"/>
    </location>
</feature>
<evidence type="ECO:0000256" key="11">
    <source>
        <dbReference type="ARBA" id="ARBA00023175"/>
    </source>
</evidence>
<evidence type="ECO:0000259" key="25">
    <source>
        <dbReference type="Pfam" id="PF18198"/>
    </source>
</evidence>
<dbReference type="Gene3D" id="3.10.490.20">
    <property type="match status" value="1"/>
</dbReference>
<dbReference type="FunFam" id="1.20.920.30:FF:000002">
    <property type="entry name" value="Dynein axonemal heavy chain 3"/>
    <property type="match status" value="1"/>
</dbReference>
<keyword evidence="7" id="KW-0067">ATP-binding</keyword>
<dbReference type="Gene3D" id="1.10.8.720">
    <property type="entry name" value="Region D6 of dynein motor"/>
    <property type="match status" value="1"/>
</dbReference>
<dbReference type="GO" id="GO:0045505">
    <property type="term" value="F:dynein intermediate chain binding"/>
    <property type="evidence" value="ECO:0007669"/>
    <property type="project" value="InterPro"/>
</dbReference>
<evidence type="ECO:0000256" key="5">
    <source>
        <dbReference type="ARBA" id="ARBA00022737"/>
    </source>
</evidence>
<evidence type="ECO:0000313" key="27">
    <source>
        <dbReference type="EMBL" id="CAE0647555.1"/>
    </source>
</evidence>
<dbReference type="InterPro" id="IPR035706">
    <property type="entry name" value="AAA_9"/>
</dbReference>
<dbReference type="InterPro" id="IPR024317">
    <property type="entry name" value="Dynein_heavy_chain_D4_dom"/>
</dbReference>